<name>A0ABV0XL05_9TELE</name>
<accession>A0ABV0XL05</accession>
<evidence type="ECO:0000313" key="2">
    <source>
        <dbReference type="Proteomes" id="UP001469553"/>
    </source>
</evidence>
<gene>
    <name evidence="1" type="ORF">AMECASPLE_037002</name>
</gene>
<evidence type="ECO:0000313" key="1">
    <source>
        <dbReference type="EMBL" id="MEQ2282097.1"/>
    </source>
</evidence>
<dbReference type="PANTHER" id="PTHR31025:SF19">
    <property type="entry name" value="SI:CH73-42K18.1-RELATED"/>
    <property type="match status" value="1"/>
</dbReference>
<dbReference type="PANTHER" id="PTHR31025">
    <property type="entry name" value="SI:CH211-196P9.1-RELATED"/>
    <property type="match status" value="1"/>
</dbReference>
<protein>
    <submittedName>
        <fullName evidence="1">Uncharacterized protein</fullName>
    </submittedName>
</protein>
<keyword evidence="2" id="KW-1185">Reference proteome</keyword>
<proteinExistence type="predicted"/>
<dbReference type="EMBL" id="JAHRIP010006070">
    <property type="protein sequence ID" value="MEQ2282097.1"/>
    <property type="molecule type" value="Genomic_DNA"/>
</dbReference>
<comment type="caution">
    <text evidence="1">The sequence shown here is derived from an EMBL/GenBank/DDBJ whole genome shotgun (WGS) entry which is preliminary data.</text>
</comment>
<dbReference type="Proteomes" id="UP001469553">
    <property type="component" value="Unassembled WGS sequence"/>
</dbReference>
<reference evidence="1 2" key="1">
    <citation type="submission" date="2021-06" db="EMBL/GenBank/DDBJ databases">
        <authorList>
            <person name="Palmer J.M."/>
        </authorList>
    </citation>
    <scope>NUCLEOTIDE SEQUENCE [LARGE SCALE GENOMIC DNA]</scope>
    <source>
        <strain evidence="1 2">AS_MEX2019</strain>
        <tissue evidence="1">Muscle</tissue>
    </source>
</reference>
<organism evidence="1 2">
    <name type="scientific">Ameca splendens</name>
    <dbReference type="NCBI Taxonomy" id="208324"/>
    <lineage>
        <taxon>Eukaryota</taxon>
        <taxon>Metazoa</taxon>
        <taxon>Chordata</taxon>
        <taxon>Craniata</taxon>
        <taxon>Vertebrata</taxon>
        <taxon>Euteleostomi</taxon>
        <taxon>Actinopterygii</taxon>
        <taxon>Neopterygii</taxon>
        <taxon>Teleostei</taxon>
        <taxon>Neoteleostei</taxon>
        <taxon>Acanthomorphata</taxon>
        <taxon>Ovalentaria</taxon>
        <taxon>Atherinomorphae</taxon>
        <taxon>Cyprinodontiformes</taxon>
        <taxon>Goodeidae</taxon>
        <taxon>Ameca</taxon>
    </lineage>
</organism>
<sequence length="100" mass="11525">MLPKGETLDTLEVFRLDMMNKMDEDIDFTVTGMNMSKTFAARRLEIVNSSPSVQHLQERWPALLLEHQVCTEYQRTTNHKLKTELYAALDSHTNSLLTLA</sequence>